<feature type="transmembrane region" description="Helical" evidence="2">
    <location>
        <begin position="97"/>
        <end position="120"/>
    </location>
</feature>
<feature type="transmembrane region" description="Helical" evidence="2">
    <location>
        <begin position="58"/>
        <end position="76"/>
    </location>
</feature>
<feature type="region of interest" description="Disordered" evidence="1">
    <location>
        <begin position="266"/>
        <end position="313"/>
    </location>
</feature>
<gene>
    <name evidence="3" type="ORF">KP509_33G007500</name>
</gene>
<keyword evidence="2" id="KW-0472">Membrane</keyword>
<proteinExistence type="predicted"/>
<accession>A0A8T2QLH3</accession>
<keyword evidence="2" id="KW-0812">Transmembrane</keyword>
<evidence type="ECO:0000313" key="3">
    <source>
        <dbReference type="EMBL" id="KAH7285012.1"/>
    </source>
</evidence>
<evidence type="ECO:0000256" key="1">
    <source>
        <dbReference type="SAM" id="MobiDB-lite"/>
    </source>
</evidence>
<reference evidence="3" key="1">
    <citation type="submission" date="2021-08" db="EMBL/GenBank/DDBJ databases">
        <title>WGS assembly of Ceratopteris richardii.</title>
        <authorList>
            <person name="Marchant D.B."/>
            <person name="Chen G."/>
            <person name="Jenkins J."/>
            <person name="Shu S."/>
            <person name="Leebens-Mack J."/>
            <person name="Grimwood J."/>
            <person name="Schmutz J."/>
            <person name="Soltis P."/>
            <person name="Soltis D."/>
            <person name="Chen Z.-H."/>
        </authorList>
    </citation>
    <scope>NUCLEOTIDE SEQUENCE</scope>
    <source>
        <strain evidence="3">Whitten #5841</strain>
        <tissue evidence="3">Leaf</tissue>
    </source>
</reference>
<sequence length="313" mass="34557">MVKLIAARRHRLYGPQGVQDWFEICNSVVYLIGSILLCIGVILLLINFNHPHRYDEAHAGLILIAVALCVIIVVNLHDAGAHLSGIDFRLNLLSHDLQLALVEIGAPLVFVTGAVLYLIAVISMLKMKSLMVEGREHTAIQLLIAGSALWLLGSLHNACQVYINSNALIQLYQKAVYLPLLIASTLLLVSSVLWFKSWPQFVLTRSTQYGAIMIGFIAAILLVMAASVNILRVLYLRKLLKNYTQRIPLDTLPRSVQEQLEGESVSKLQPLLEQNPLTTGPPPQAPRNTTEAVSPEEEPPADITEEEPISIID</sequence>
<evidence type="ECO:0000313" key="4">
    <source>
        <dbReference type="Proteomes" id="UP000825935"/>
    </source>
</evidence>
<keyword evidence="4" id="KW-1185">Reference proteome</keyword>
<dbReference type="PANTHER" id="PTHR34967">
    <property type="entry name" value="OS02G0257200 PROTEIN"/>
    <property type="match status" value="1"/>
</dbReference>
<comment type="caution">
    <text evidence="3">The sequence shown here is derived from an EMBL/GenBank/DDBJ whole genome shotgun (WGS) entry which is preliminary data.</text>
</comment>
<dbReference type="OMA" id="RECRLYG"/>
<dbReference type="AlphaFoldDB" id="A0A8T2QLH3"/>
<dbReference type="PANTHER" id="PTHR34967:SF1">
    <property type="entry name" value="OS02G0257200 PROTEIN"/>
    <property type="match status" value="1"/>
</dbReference>
<organism evidence="3 4">
    <name type="scientific">Ceratopteris richardii</name>
    <name type="common">Triangle waterfern</name>
    <dbReference type="NCBI Taxonomy" id="49495"/>
    <lineage>
        <taxon>Eukaryota</taxon>
        <taxon>Viridiplantae</taxon>
        <taxon>Streptophyta</taxon>
        <taxon>Embryophyta</taxon>
        <taxon>Tracheophyta</taxon>
        <taxon>Polypodiopsida</taxon>
        <taxon>Polypodiidae</taxon>
        <taxon>Polypodiales</taxon>
        <taxon>Pteridineae</taxon>
        <taxon>Pteridaceae</taxon>
        <taxon>Parkerioideae</taxon>
        <taxon>Ceratopteris</taxon>
    </lineage>
</organism>
<feature type="transmembrane region" description="Helical" evidence="2">
    <location>
        <begin position="21"/>
        <end position="46"/>
    </location>
</feature>
<name>A0A8T2QLH3_CERRI</name>
<dbReference type="Proteomes" id="UP000825935">
    <property type="component" value="Chromosome 33"/>
</dbReference>
<dbReference type="OrthoDB" id="1689175at2759"/>
<dbReference type="EMBL" id="CM035438">
    <property type="protein sequence ID" value="KAH7285012.1"/>
    <property type="molecule type" value="Genomic_DNA"/>
</dbReference>
<feature type="transmembrane region" description="Helical" evidence="2">
    <location>
        <begin position="207"/>
        <end position="231"/>
    </location>
</feature>
<feature type="transmembrane region" description="Helical" evidence="2">
    <location>
        <begin position="175"/>
        <end position="195"/>
    </location>
</feature>
<keyword evidence="2" id="KW-1133">Transmembrane helix</keyword>
<feature type="compositionally biased region" description="Acidic residues" evidence="1">
    <location>
        <begin position="294"/>
        <end position="313"/>
    </location>
</feature>
<protein>
    <submittedName>
        <fullName evidence="3">Uncharacterized protein</fullName>
    </submittedName>
</protein>
<evidence type="ECO:0000256" key="2">
    <source>
        <dbReference type="SAM" id="Phobius"/>
    </source>
</evidence>